<dbReference type="SUPFAM" id="SSF53756">
    <property type="entry name" value="UDP-Glycosyltransferase/glycogen phosphorylase"/>
    <property type="match status" value="1"/>
</dbReference>
<feature type="domain" description="Glycosyl transferase family 1" evidence="1">
    <location>
        <begin position="182"/>
        <end position="331"/>
    </location>
</feature>
<evidence type="ECO:0000313" key="3">
    <source>
        <dbReference type="EMBL" id="QCD64292.1"/>
    </source>
</evidence>
<dbReference type="Proteomes" id="UP000297053">
    <property type="component" value="Chromosome"/>
</dbReference>
<dbReference type="KEGG" id="halz:E5139_01085"/>
<dbReference type="PANTHER" id="PTHR45947">
    <property type="entry name" value="SULFOQUINOVOSYL TRANSFERASE SQD2"/>
    <property type="match status" value="1"/>
</dbReference>
<dbReference type="Gene3D" id="3.40.50.2000">
    <property type="entry name" value="Glycogen Phosphorylase B"/>
    <property type="match status" value="2"/>
</dbReference>
<dbReference type="RefSeq" id="WP_015763705.1">
    <property type="nucleotide sequence ID" value="NZ_CP039375.1"/>
</dbReference>
<dbReference type="Pfam" id="PF13439">
    <property type="entry name" value="Glyco_transf_4"/>
    <property type="match status" value="1"/>
</dbReference>
<gene>
    <name evidence="3" type="ORF">E5139_01085</name>
</gene>
<sequence length="356" mass="38940">MNVAITVKEFPPDIIGGTETQTRRMARALSGAGHDVTVYTKAYGRETEVDEPYEIVRVPNCRRSSFLSTLTYLLALTALLVRDRNEIDVLQCMMIYPNGFVGTVVHYLTGVPYFAWIRGGDYYFMKDNPVKRWLIRTVLWDTTVLVQSEAVRADVTAEFDPTDVRVLGNGVDVPAGTASGDEIVFVGRLEEQKGVAVLLRALAGTEAASAVTVVGDGSRRSELEALADELGVDATFVGEVAPEAVGEYLERGRLFVLPSVRGEGLPNAVLEAMAAGLPVVATDTGGVADAIVDGETGYVVDPGDEQRLRDRIETIYADEQRAREMGERAREYVIETYSWDAIVGRLEALYAECTDR</sequence>
<accession>A0A4D6KAY8</accession>
<name>A0A4D6KAY8_9EURY</name>
<dbReference type="CDD" id="cd03801">
    <property type="entry name" value="GT4_PimA-like"/>
    <property type="match status" value="1"/>
</dbReference>
<dbReference type="Pfam" id="PF00534">
    <property type="entry name" value="Glycos_transf_1"/>
    <property type="match status" value="1"/>
</dbReference>
<dbReference type="InterPro" id="IPR028098">
    <property type="entry name" value="Glyco_trans_4-like_N"/>
</dbReference>
<dbReference type="InterPro" id="IPR050194">
    <property type="entry name" value="Glycosyltransferase_grp1"/>
</dbReference>
<dbReference type="GO" id="GO:0016758">
    <property type="term" value="F:hexosyltransferase activity"/>
    <property type="evidence" value="ECO:0007669"/>
    <property type="project" value="TreeGrafter"/>
</dbReference>
<organism evidence="3 4">
    <name type="scientific">Halomicrobium mukohataei</name>
    <dbReference type="NCBI Taxonomy" id="57705"/>
    <lineage>
        <taxon>Archaea</taxon>
        <taxon>Methanobacteriati</taxon>
        <taxon>Methanobacteriota</taxon>
        <taxon>Stenosarchaea group</taxon>
        <taxon>Halobacteria</taxon>
        <taxon>Halobacteriales</taxon>
        <taxon>Haloarculaceae</taxon>
        <taxon>Halomicrobium</taxon>
    </lineage>
</organism>
<feature type="domain" description="Glycosyltransferase subfamily 4-like N-terminal" evidence="2">
    <location>
        <begin position="15"/>
        <end position="173"/>
    </location>
</feature>
<reference evidence="3 4" key="2">
    <citation type="submission" date="2019-04" db="EMBL/GenBank/DDBJ databases">
        <authorList>
            <person name="Yang S."/>
            <person name="Wei W."/>
        </authorList>
    </citation>
    <scope>NUCLEOTIDE SEQUENCE [LARGE SCALE GENOMIC DNA]</scope>
    <source>
        <strain evidence="4">ZP60</strain>
    </source>
</reference>
<proteinExistence type="predicted"/>
<protein>
    <submittedName>
        <fullName evidence="3">Glycosyltransferase family 4 protein</fullName>
    </submittedName>
</protein>
<evidence type="ECO:0000259" key="1">
    <source>
        <dbReference type="Pfam" id="PF00534"/>
    </source>
</evidence>
<dbReference type="AlphaFoldDB" id="A0A4D6KAY8"/>
<keyword evidence="3" id="KW-0808">Transferase</keyword>
<dbReference type="InterPro" id="IPR001296">
    <property type="entry name" value="Glyco_trans_1"/>
</dbReference>
<dbReference type="GeneID" id="42177488"/>
<dbReference type="PANTHER" id="PTHR45947:SF3">
    <property type="entry name" value="SULFOQUINOVOSYL TRANSFERASE SQD2"/>
    <property type="match status" value="1"/>
</dbReference>
<reference evidence="3 4" key="1">
    <citation type="submission" date="2019-04" db="EMBL/GenBank/DDBJ databases">
        <title>Complete genome sequence of Arthrobacter sp. ZXY-2 associated with effective atrazine degradation and salt adaptation.</title>
        <authorList>
            <person name="Zhao X."/>
        </authorList>
    </citation>
    <scope>NUCLEOTIDE SEQUENCE [LARGE SCALE GENOMIC DNA]</scope>
    <source>
        <strain evidence="4">ZP60</strain>
    </source>
</reference>
<dbReference type="OMA" id="LHDYDYA"/>
<dbReference type="EMBL" id="CP039375">
    <property type="protein sequence ID" value="QCD64292.1"/>
    <property type="molecule type" value="Genomic_DNA"/>
</dbReference>
<evidence type="ECO:0000259" key="2">
    <source>
        <dbReference type="Pfam" id="PF13439"/>
    </source>
</evidence>
<evidence type="ECO:0000313" key="4">
    <source>
        <dbReference type="Proteomes" id="UP000297053"/>
    </source>
</evidence>